<feature type="region of interest" description="Disordered" evidence="1">
    <location>
        <begin position="95"/>
        <end position="124"/>
    </location>
</feature>
<gene>
    <name evidence="4" type="ORF">GCM10011510_03050</name>
</gene>
<dbReference type="Pfam" id="PF05901">
    <property type="entry name" value="Excalibur"/>
    <property type="match status" value="1"/>
</dbReference>
<comment type="caution">
    <text evidence="4">The sequence shown here is derived from an EMBL/GenBank/DDBJ whole genome shotgun (WGS) entry which is preliminary data.</text>
</comment>
<feature type="domain" description="Excalibur calcium-binding" evidence="3">
    <location>
        <begin position="291"/>
        <end position="327"/>
    </location>
</feature>
<dbReference type="SMART" id="SM00894">
    <property type="entry name" value="Excalibur"/>
    <property type="match status" value="1"/>
</dbReference>
<reference evidence="4" key="2">
    <citation type="submission" date="2020-09" db="EMBL/GenBank/DDBJ databases">
        <authorList>
            <person name="Sun Q."/>
            <person name="Zhou Y."/>
        </authorList>
    </citation>
    <scope>NUCLEOTIDE SEQUENCE</scope>
    <source>
        <strain evidence="4">CGMCC 1.15533</strain>
    </source>
</reference>
<accession>A0A917A610</accession>
<organism evidence="4 5">
    <name type="scientific">Streptococcus himalayensis</name>
    <dbReference type="NCBI Taxonomy" id="1888195"/>
    <lineage>
        <taxon>Bacteria</taxon>
        <taxon>Bacillati</taxon>
        <taxon>Bacillota</taxon>
        <taxon>Bacilli</taxon>
        <taxon>Lactobacillales</taxon>
        <taxon>Streptococcaceae</taxon>
        <taxon>Streptococcus</taxon>
    </lineage>
</organism>
<keyword evidence="2" id="KW-0472">Membrane</keyword>
<feature type="transmembrane region" description="Helical" evidence="2">
    <location>
        <begin position="6"/>
        <end position="24"/>
    </location>
</feature>
<keyword evidence="5" id="KW-1185">Reference proteome</keyword>
<dbReference type="RefSeq" id="WP_068991674.1">
    <property type="nucleotide sequence ID" value="NZ_BMJN01000003.1"/>
</dbReference>
<dbReference type="InterPro" id="IPR008613">
    <property type="entry name" value="Excalibur_Ca-bd_domain"/>
</dbReference>
<dbReference type="OrthoDB" id="4376109at2"/>
<evidence type="ECO:0000313" key="4">
    <source>
        <dbReference type="EMBL" id="GGE25348.1"/>
    </source>
</evidence>
<feature type="compositionally biased region" description="Polar residues" evidence="1">
    <location>
        <begin position="100"/>
        <end position="124"/>
    </location>
</feature>
<proteinExistence type="predicted"/>
<evidence type="ECO:0000313" key="5">
    <source>
        <dbReference type="Proteomes" id="UP000660801"/>
    </source>
</evidence>
<keyword evidence="2" id="KW-1133">Transmembrane helix</keyword>
<protein>
    <recommendedName>
        <fullName evidence="3">Excalibur calcium-binding domain-containing protein</fullName>
    </recommendedName>
</protein>
<evidence type="ECO:0000256" key="2">
    <source>
        <dbReference type="SAM" id="Phobius"/>
    </source>
</evidence>
<feature type="compositionally biased region" description="Basic and acidic residues" evidence="1">
    <location>
        <begin position="317"/>
        <end position="328"/>
    </location>
</feature>
<dbReference type="Proteomes" id="UP000660801">
    <property type="component" value="Unassembled WGS sequence"/>
</dbReference>
<keyword evidence="2" id="KW-0812">Transmembrane</keyword>
<reference evidence="4" key="1">
    <citation type="journal article" date="2014" name="Int. J. Syst. Evol. Microbiol.">
        <title>Complete genome sequence of Corynebacterium casei LMG S-19264T (=DSM 44701T), isolated from a smear-ripened cheese.</title>
        <authorList>
            <consortium name="US DOE Joint Genome Institute (JGI-PGF)"/>
            <person name="Walter F."/>
            <person name="Albersmeier A."/>
            <person name="Kalinowski J."/>
            <person name="Ruckert C."/>
        </authorList>
    </citation>
    <scope>NUCLEOTIDE SEQUENCE</scope>
    <source>
        <strain evidence="4">CGMCC 1.15533</strain>
    </source>
</reference>
<evidence type="ECO:0000256" key="1">
    <source>
        <dbReference type="SAM" id="MobiDB-lite"/>
    </source>
</evidence>
<sequence length="328" mass="36123">MLFMCILFGIIVVIYGIIFHSRYLMHKSEQWKFYTFLSSLAVLTLLSVVGLLSTFAPINKNMAMTSSSSTISEVSSSSYVSSSSQRISSYSSSSRRDFTVDSSSKNIDSNTKETGSTTTSARGTWTPTANYTVNEYLNKPNTNIVLRAKVINSFPDYLIQGDNLLEVETEVMGIYEPDAYREYSINGDRLFIRVPSSQDVRVGERKVFTGEITKLEDYGRMGVGAIKISSMRKPADENSPVSAPKKEEPASQSAPTSPAPEPAPVQPSPQPQSPAPIQPSPQPSPNQGLRPFRNCTEARRAGRVNIPASDPQYGPWLDRDKDGFGCDE</sequence>
<feature type="region of interest" description="Disordered" evidence="1">
    <location>
        <begin position="229"/>
        <end position="328"/>
    </location>
</feature>
<evidence type="ECO:0000259" key="3">
    <source>
        <dbReference type="SMART" id="SM00894"/>
    </source>
</evidence>
<feature type="compositionally biased region" description="Pro residues" evidence="1">
    <location>
        <begin position="257"/>
        <end position="284"/>
    </location>
</feature>
<dbReference type="AlphaFoldDB" id="A0A917A610"/>
<feature type="transmembrane region" description="Helical" evidence="2">
    <location>
        <begin position="36"/>
        <end position="58"/>
    </location>
</feature>
<dbReference type="EMBL" id="BMJN01000003">
    <property type="protein sequence ID" value="GGE25348.1"/>
    <property type="molecule type" value="Genomic_DNA"/>
</dbReference>
<name>A0A917A610_9STRE</name>